<evidence type="ECO:0008006" key="3">
    <source>
        <dbReference type="Google" id="ProtNLM"/>
    </source>
</evidence>
<dbReference type="Proteomes" id="UP001314263">
    <property type="component" value="Unassembled WGS sequence"/>
</dbReference>
<comment type="caution">
    <text evidence="1">The sequence shown here is derived from an EMBL/GenBank/DDBJ whole genome shotgun (WGS) entry which is preliminary data.</text>
</comment>
<organism evidence="1 2">
    <name type="scientific">Coccomyxa viridis</name>
    <dbReference type="NCBI Taxonomy" id="1274662"/>
    <lineage>
        <taxon>Eukaryota</taxon>
        <taxon>Viridiplantae</taxon>
        <taxon>Chlorophyta</taxon>
        <taxon>core chlorophytes</taxon>
        <taxon>Trebouxiophyceae</taxon>
        <taxon>Trebouxiophyceae incertae sedis</taxon>
        <taxon>Coccomyxaceae</taxon>
        <taxon>Coccomyxa</taxon>
    </lineage>
</organism>
<name>A0AAV1I2F6_9CHLO</name>
<reference evidence="1 2" key="1">
    <citation type="submission" date="2023-10" db="EMBL/GenBank/DDBJ databases">
        <authorList>
            <person name="Maclean D."/>
            <person name="Macfadyen A."/>
        </authorList>
    </citation>
    <scope>NUCLEOTIDE SEQUENCE [LARGE SCALE GENOMIC DNA]</scope>
</reference>
<evidence type="ECO:0000313" key="2">
    <source>
        <dbReference type="Proteomes" id="UP001314263"/>
    </source>
</evidence>
<dbReference type="EMBL" id="CAUYUE010000005">
    <property type="protein sequence ID" value="CAK0776434.1"/>
    <property type="molecule type" value="Genomic_DNA"/>
</dbReference>
<gene>
    <name evidence="1" type="ORF">CVIRNUC_004377</name>
</gene>
<sequence>MSTIYSFAKSVVKLYALQALLNTSFPVPATLNATDTEVDVVTDQPLTSSQAAQLATLMNNYTDPAVFLQLNTTQTMPSTSASTNSAQATPVMTFIFSNQNSFEQALDGIKTVIQVSSTTPQTITGSVQVTVTIFDITRNIQVATQTVDVTSIITNWQKTAQTGPATGYTTAQYSGIMNQSASYDCIWQFQVSVTNPSVTVNLNGLQYLLYDVM</sequence>
<proteinExistence type="predicted"/>
<dbReference type="AlphaFoldDB" id="A0AAV1I2F6"/>
<protein>
    <recommendedName>
        <fullName evidence="3">Extracellular protein</fullName>
    </recommendedName>
</protein>
<keyword evidence="2" id="KW-1185">Reference proteome</keyword>
<evidence type="ECO:0000313" key="1">
    <source>
        <dbReference type="EMBL" id="CAK0776434.1"/>
    </source>
</evidence>
<accession>A0AAV1I2F6</accession>